<organism evidence="6 7">
    <name type="scientific">Rhizobium meliloti</name>
    <name type="common">Ensifer meliloti</name>
    <name type="synonym">Sinorhizobium meliloti</name>
    <dbReference type="NCBI Taxonomy" id="382"/>
    <lineage>
        <taxon>Bacteria</taxon>
        <taxon>Pseudomonadati</taxon>
        <taxon>Pseudomonadota</taxon>
        <taxon>Alphaproteobacteria</taxon>
        <taxon>Hyphomicrobiales</taxon>
        <taxon>Rhizobiaceae</taxon>
        <taxon>Sinorhizobium/Ensifer group</taxon>
        <taxon>Sinorhizobium</taxon>
    </lineage>
</organism>
<feature type="region of interest" description="Disordered" evidence="4">
    <location>
        <begin position="1"/>
        <end position="25"/>
    </location>
</feature>
<dbReference type="PROSITE" id="PS50949">
    <property type="entry name" value="HTH_GNTR"/>
    <property type="match status" value="1"/>
</dbReference>
<evidence type="ECO:0000256" key="2">
    <source>
        <dbReference type="ARBA" id="ARBA00023125"/>
    </source>
</evidence>
<dbReference type="CDD" id="cd07377">
    <property type="entry name" value="WHTH_GntR"/>
    <property type="match status" value="1"/>
</dbReference>
<dbReference type="SUPFAM" id="SSF48008">
    <property type="entry name" value="GntR ligand-binding domain-like"/>
    <property type="match status" value="1"/>
</dbReference>
<reference evidence="6 7" key="1">
    <citation type="submission" date="2017-06" db="EMBL/GenBank/DDBJ databases">
        <title>Ensifer strains isolated from leguminous trees and herbs display diverse denitrification phenotypes with some acting as strong N2O sinks.</title>
        <authorList>
            <person name="Woliy K."/>
            <person name="Mania D."/>
            <person name="Bakken L.R."/>
            <person name="Frostegard A."/>
        </authorList>
    </citation>
    <scope>NUCLEOTIDE SEQUENCE [LARGE SCALE GENOMIC DNA]</scope>
    <source>
        <strain evidence="6 7">AC50a</strain>
    </source>
</reference>
<dbReference type="Pfam" id="PF00392">
    <property type="entry name" value="GntR"/>
    <property type="match status" value="1"/>
</dbReference>
<evidence type="ECO:0000313" key="7">
    <source>
        <dbReference type="Proteomes" id="UP000231987"/>
    </source>
</evidence>
<protein>
    <submittedName>
        <fullName evidence="6">GntR family transcriptional regulator</fullName>
    </submittedName>
</protein>
<accession>A0A2J0Z1E2</accession>
<evidence type="ECO:0000256" key="4">
    <source>
        <dbReference type="SAM" id="MobiDB-lite"/>
    </source>
</evidence>
<dbReference type="AlphaFoldDB" id="A0A2J0Z1E2"/>
<name>A0A2J0Z1E2_RHIML</name>
<evidence type="ECO:0000256" key="1">
    <source>
        <dbReference type="ARBA" id="ARBA00023015"/>
    </source>
</evidence>
<dbReference type="PRINTS" id="PR00035">
    <property type="entry name" value="HTHGNTR"/>
</dbReference>
<evidence type="ECO:0000259" key="5">
    <source>
        <dbReference type="PROSITE" id="PS50949"/>
    </source>
</evidence>
<dbReference type="InterPro" id="IPR000524">
    <property type="entry name" value="Tscrpt_reg_HTH_GntR"/>
</dbReference>
<feature type="domain" description="HTH gntR-type" evidence="5">
    <location>
        <begin position="23"/>
        <end position="91"/>
    </location>
</feature>
<sequence>MEISVQGQQDQSMEPSGAPSRRPRVQKDVTRAIAAEICGDDYPAGSFLPRENDLCERYGVSRTVIRESLKILESKGLVRGRSRVGTVVCSKDEWNILDQQVLEWIGDRIFQFDLLNCILEARRAIEPVAAELAAARATVQEIAAIERAWQQMRDAEGDIVKFTAADVAFHESLLKASHNQVFQQLASIIQAGLKFSLQASNEAADTCGDAVEIHRQLVEALRMRDTAAARNCSYQLLDLAARDLAVAVERRLPQG</sequence>
<dbReference type="Proteomes" id="UP000231987">
    <property type="component" value="Unassembled WGS sequence"/>
</dbReference>
<feature type="compositionally biased region" description="Polar residues" evidence="4">
    <location>
        <begin position="1"/>
        <end position="14"/>
    </location>
</feature>
<dbReference type="InterPro" id="IPR036388">
    <property type="entry name" value="WH-like_DNA-bd_sf"/>
</dbReference>
<dbReference type="Pfam" id="PF07729">
    <property type="entry name" value="FCD"/>
    <property type="match status" value="1"/>
</dbReference>
<dbReference type="Gene3D" id="1.20.120.530">
    <property type="entry name" value="GntR ligand-binding domain-like"/>
    <property type="match status" value="1"/>
</dbReference>
<keyword evidence="3" id="KW-0804">Transcription</keyword>
<keyword evidence="2" id="KW-0238">DNA-binding</keyword>
<gene>
    <name evidence="6" type="ORF">CEJ86_14865</name>
</gene>
<proteinExistence type="predicted"/>
<dbReference type="GO" id="GO:0003700">
    <property type="term" value="F:DNA-binding transcription factor activity"/>
    <property type="evidence" value="ECO:0007669"/>
    <property type="project" value="InterPro"/>
</dbReference>
<dbReference type="PANTHER" id="PTHR43537">
    <property type="entry name" value="TRANSCRIPTIONAL REGULATOR, GNTR FAMILY"/>
    <property type="match status" value="1"/>
</dbReference>
<dbReference type="EMBL" id="NJGD01000006">
    <property type="protein sequence ID" value="PJR14346.1"/>
    <property type="molecule type" value="Genomic_DNA"/>
</dbReference>
<dbReference type="SMART" id="SM00345">
    <property type="entry name" value="HTH_GNTR"/>
    <property type="match status" value="1"/>
</dbReference>
<dbReference type="SUPFAM" id="SSF46785">
    <property type="entry name" value="Winged helix' DNA-binding domain"/>
    <property type="match status" value="1"/>
</dbReference>
<dbReference type="GO" id="GO:0003677">
    <property type="term" value="F:DNA binding"/>
    <property type="evidence" value="ECO:0007669"/>
    <property type="project" value="UniProtKB-KW"/>
</dbReference>
<keyword evidence="1" id="KW-0805">Transcription regulation</keyword>
<dbReference type="RefSeq" id="WP_100672291.1">
    <property type="nucleotide sequence ID" value="NZ_NJGD01000006.1"/>
</dbReference>
<dbReference type="InterPro" id="IPR036390">
    <property type="entry name" value="WH_DNA-bd_sf"/>
</dbReference>
<dbReference type="InterPro" id="IPR008920">
    <property type="entry name" value="TF_FadR/GntR_C"/>
</dbReference>
<comment type="caution">
    <text evidence="6">The sequence shown here is derived from an EMBL/GenBank/DDBJ whole genome shotgun (WGS) entry which is preliminary data.</text>
</comment>
<dbReference type="Gene3D" id="1.10.10.10">
    <property type="entry name" value="Winged helix-like DNA-binding domain superfamily/Winged helix DNA-binding domain"/>
    <property type="match status" value="1"/>
</dbReference>
<dbReference type="PANTHER" id="PTHR43537:SF44">
    <property type="entry name" value="GNTR FAMILY REGULATORY PROTEIN"/>
    <property type="match status" value="1"/>
</dbReference>
<evidence type="ECO:0000313" key="6">
    <source>
        <dbReference type="EMBL" id="PJR14346.1"/>
    </source>
</evidence>
<dbReference type="SMART" id="SM00895">
    <property type="entry name" value="FCD"/>
    <property type="match status" value="1"/>
</dbReference>
<evidence type="ECO:0000256" key="3">
    <source>
        <dbReference type="ARBA" id="ARBA00023163"/>
    </source>
</evidence>
<dbReference type="InterPro" id="IPR011711">
    <property type="entry name" value="GntR_C"/>
</dbReference>